<proteinExistence type="inferred from homology"/>
<comment type="function">
    <text evidence="4">Peptide chain release factor 2 directs the termination of translation in response to the peptide chain termination codons UGA and UAA.</text>
</comment>
<name>A0A9D7XGJ9_9BACT</name>
<feature type="domain" description="Prokaryotic-type class I peptide chain release factors" evidence="6">
    <location>
        <begin position="238"/>
        <end position="254"/>
    </location>
</feature>
<feature type="modified residue" description="N5-methylglutamine" evidence="4">
    <location>
        <position position="245"/>
    </location>
</feature>
<dbReference type="InterPro" id="IPR000352">
    <property type="entry name" value="Pep_chain_release_fac_I"/>
</dbReference>
<dbReference type="SUPFAM" id="SSF75620">
    <property type="entry name" value="Release factor"/>
    <property type="match status" value="1"/>
</dbReference>
<dbReference type="AlphaFoldDB" id="A0A9D7XGJ9"/>
<accession>A0A9D7XGJ9</accession>
<dbReference type="InterPro" id="IPR045853">
    <property type="entry name" value="Pep_chain_release_fac_I_sf"/>
</dbReference>
<comment type="subcellular location">
    <subcellularLocation>
        <location evidence="4">Cytoplasm</location>
    </subcellularLocation>
</comment>
<keyword evidence="2 4" id="KW-0488">Methylation</keyword>
<dbReference type="NCBIfam" id="TIGR00020">
    <property type="entry name" value="prfB"/>
    <property type="match status" value="1"/>
</dbReference>
<dbReference type="GO" id="GO:0005737">
    <property type="term" value="C:cytoplasm"/>
    <property type="evidence" value="ECO:0007669"/>
    <property type="project" value="UniProtKB-SubCell"/>
</dbReference>
<dbReference type="Gene3D" id="3.30.70.1660">
    <property type="match status" value="1"/>
</dbReference>
<dbReference type="Pfam" id="PF00472">
    <property type="entry name" value="RF-1"/>
    <property type="match status" value="1"/>
</dbReference>
<organism evidence="7 8">
    <name type="scientific">Candidatus Defluviibacterium haderslevense</name>
    <dbReference type="NCBI Taxonomy" id="2981993"/>
    <lineage>
        <taxon>Bacteria</taxon>
        <taxon>Pseudomonadati</taxon>
        <taxon>Bacteroidota</taxon>
        <taxon>Saprospiria</taxon>
        <taxon>Saprospirales</taxon>
        <taxon>Saprospiraceae</taxon>
        <taxon>Candidatus Defluviibacterium</taxon>
    </lineage>
</organism>
<dbReference type="FunFam" id="3.30.160.20:FF:000004">
    <property type="entry name" value="Peptide chain release factor 1"/>
    <property type="match status" value="1"/>
</dbReference>
<dbReference type="GO" id="GO:0016149">
    <property type="term" value="F:translation release factor activity, codon specific"/>
    <property type="evidence" value="ECO:0007669"/>
    <property type="project" value="UniProtKB-UniRule"/>
</dbReference>
<dbReference type="HAMAP" id="MF_00094">
    <property type="entry name" value="Rel_fac_2"/>
    <property type="match status" value="1"/>
</dbReference>
<reference evidence="7 8" key="1">
    <citation type="submission" date="2020-10" db="EMBL/GenBank/DDBJ databases">
        <title>Connecting structure to function with the recovery of over 1000 high-quality activated sludge metagenome-assembled genomes encoding full-length rRNA genes using long-read sequencing.</title>
        <authorList>
            <person name="Singleton C.M."/>
            <person name="Petriglieri F."/>
            <person name="Kristensen J.M."/>
            <person name="Kirkegaard R.H."/>
            <person name="Michaelsen T.Y."/>
            <person name="Andersen M.H."/>
            <person name="Karst S.M."/>
            <person name="Dueholm M.S."/>
            <person name="Nielsen P.H."/>
            <person name="Albertsen M."/>
        </authorList>
    </citation>
    <scope>NUCLEOTIDE SEQUENCE [LARGE SCALE GENOMIC DNA]</scope>
    <source>
        <strain evidence="7">Ribe_18-Q3-R11-54_BAT3C.373</strain>
    </source>
</reference>
<sequence length="367" mass="42120">MTLDQLKELKDRLGELRGFFDIDNRLLDLQEKEQQTLNPEFWASGHLAEMVMKDIKSHKNWISSFLKTQSALDDLDVLLEFFDLGEATETELDQKYAECLQLIEDLEFHSTLNKPEDELSCLVEINSGAGGTESCDWSAMLYRMYQMWAEKSGYKVTVLNYQQGDIAGIKSAEIEIAGDFAYGMLKGENGVHRLVRISPFNAQGKRMTSFSSVFVHPLVDDRIEIVINPADLDWDTFRSSGAGGQHVNKTESAVRVRHLPSGLVVECQQERSQHMNREKALQMLKSRLYERELQRQFEEKEKVESTKMKNEWGSQIRSYVLDDRRVKDHRTGYQTGNTDAVLNGNLDDFLKAYLMHKTVGTSEINEE</sequence>
<evidence type="ECO:0000256" key="2">
    <source>
        <dbReference type="ARBA" id="ARBA00022481"/>
    </source>
</evidence>
<dbReference type="SMART" id="SM00937">
    <property type="entry name" value="PCRF"/>
    <property type="match status" value="1"/>
</dbReference>
<evidence type="ECO:0000259" key="6">
    <source>
        <dbReference type="PROSITE" id="PS00745"/>
    </source>
</evidence>
<evidence type="ECO:0000256" key="5">
    <source>
        <dbReference type="NCBIfam" id="TIGR00020"/>
    </source>
</evidence>
<dbReference type="PANTHER" id="PTHR43116:SF3">
    <property type="entry name" value="CLASS I PEPTIDE CHAIN RELEASE FACTOR"/>
    <property type="match status" value="1"/>
</dbReference>
<evidence type="ECO:0000313" key="7">
    <source>
        <dbReference type="EMBL" id="MBK9719816.1"/>
    </source>
</evidence>
<keyword evidence="4" id="KW-0963">Cytoplasm</keyword>
<dbReference type="Pfam" id="PF03462">
    <property type="entry name" value="PCRF"/>
    <property type="match status" value="1"/>
</dbReference>
<evidence type="ECO:0000256" key="1">
    <source>
        <dbReference type="ARBA" id="ARBA00010835"/>
    </source>
</evidence>
<dbReference type="Gene3D" id="3.30.160.20">
    <property type="match status" value="1"/>
</dbReference>
<evidence type="ECO:0000313" key="8">
    <source>
        <dbReference type="Proteomes" id="UP000808349"/>
    </source>
</evidence>
<dbReference type="Gene3D" id="1.20.58.410">
    <property type="entry name" value="Release factor"/>
    <property type="match status" value="1"/>
</dbReference>
<evidence type="ECO:0000256" key="3">
    <source>
        <dbReference type="ARBA" id="ARBA00022917"/>
    </source>
</evidence>
<dbReference type="InterPro" id="IPR004374">
    <property type="entry name" value="PrfB"/>
</dbReference>
<dbReference type="PANTHER" id="PTHR43116">
    <property type="entry name" value="PEPTIDE CHAIN RELEASE FACTOR 2"/>
    <property type="match status" value="1"/>
</dbReference>
<dbReference type="Proteomes" id="UP000808349">
    <property type="component" value="Unassembled WGS sequence"/>
</dbReference>
<evidence type="ECO:0000256" key="4">
    <source>
        <dbReference type="HAMAP-Rule" id="MF_00094"/>
    </source>
</evidence>
<dbReference type="PROSITE" id="PS00745">
    <property type="entry name" value="RF_PROK_I"/>
    <property type="match status" value="1"/>
</dbReference>
<comment type="caution">
    <text evidence="7">The sequence shown here is derived from an EMBL/GenBank/DDBJ whole genome shotgun (WGS) entry which is preliminary data.</text>
</comment>
<dbReference type="EMBL" id="JADKFW010000021">
    <property type="protein sequence ID" value="MBK9719816.1"/>
    <property type="molecule type" value="Genomic_DNA"/>
</dbReference>
<comment type="PTM">
    <text evidence="4">Methylated by PrmC. Methylation increases the termination efficiency of RF2.</text>
</comment>
<comment type="similarity">
    <text evidence="1 4">Belongs to the prokaryotic/mitochondrial release factor family.</text>
</comment>
<protein>
    <recommendedName>
        <fullName evidence="4 5">Peptide chain release factor 2</fullName>
        <shortName evidence="4">RF-2</shortName>
    </recommendedName>
</protein>
<dbReference type="InterPro" id="IPR005139">
    <property type="entry name" value="PCRF"/>
</dbReference>
<keyword evidence="3 4" id="KW-0648">Protein biosynthesis</keyword>
<gene>
    <name evidence="4 7" type="primary">prfB</name>
    <name evidence="7" type="ORF">IPO85_20330</name>
</gene>